<dbReference type="InterPro" id="IPR004875">
    <property type="entry name" value="DDE_SF_endonuclease_dom"/>
</dbReference>
<dbReference type="Pfam" id="PF03184">
    <property type="entry name" value="DDE_1"/>
    <property type="match status" value="1"/>
</dbReference>
<feature type="domain" description="HTH psq-type" evidence="2">
    <location>
        <begin position="37"/>
        <end position="65"/>
    </location>
</feature>
<dbReference type="InterPro" id="IPR007889">
    <property type="entry name" value="HTH_Psq"/>
</dbReference>
<gene>
    <name evidence="3" type="ORF">ANN_10666</name>
</gene>
<name>A0ABQ8T570_PERAM</name>
<keyword evidence="4" id="KW-1185">Reference proteome</keyword>
<dbReference type="EMBL" id="JAJSOF020000015">
    <property type="protein sequence ID" value="KAJ4440820.1"/>
    <property type="molecule type" value="Genomic_DNA"/>
</dbReference>
<sequence length="325" mass="36832">MGCSNYRPSRWCYLLEQIRVDEETEFDSVDSHCELLDRIMRGEMGYKKAADSFKVPQSTLERIVKLVKPQAGRPTAGDVQAVSDKDILYVEQPNLNLVQSLGPIKTVFSEILFGITTYDLRVLAYQWAEKLGKVHSFSKTKEIAGKDWLSGFSIRHPQLALRKPEATSAARAAAFNKVNVGKFFDLLTRVVEENGFTPEKIYNCDETGVTIMPKHRSNIFSLKGRKQVGVLTSAERGNTITIEVCFNAAGTYMAPTFIFPRVRANNQLMNNCPPGATAEYHPSGWMQSEIFFSWFKRFVMWSRATKDSPVLLLLEGHFTHTKTWL</sequence>
<accession>A0ABQ8T570</accession>
<organism evidence="3 4">
    <name type="scientific">Periplaneta americana</name>
    <name type="common">American cockroach</name>
    <name type="synonym">Blatta americana</name>
    <dbReference type="NCBI Taxonomy" id="6978"/>
    <lineage>
        <taxon>Eukaryota</taxon>
        <taxon>Metazoa</taxon>
        <taxon>Ecdysozoa</taxon>
        <taxon>Arthropoda</taxon>
        <taxon>Hexapoda</taxon>
        <taxon>Insecta</taxon>
        <taxon>Pterygota</taxon>
        <taxon>Neoptera</taxon>
        <taxon>Polyneoptera</taxon>
        <taxon>Dictyoptera</taxon>
        <taxon>Blattodea</taxon>
        <taxon>Blattoidea</taxon>
        <taxon>Blattidae</taxon>
        <taxon>Blattinae</taxon>
        <taxon>Periplaneta</taxon>
    </lineage>
</organism>
<evidence type="ECO:0000259" key="2">
    <source>
        <dbReference type="Pfam" id="PF05225"/>
    </source>
</evidence>
<evidence type="ECO:0000313" key="4">
    <source>
        <dbReference type="Proteomes" id="UP001148838"/>
    </source>
</evidence>
<dbReference type="InterPro" id="IPR050863">
    <property type="entry name" value="CenT-Element_Derived"/>
</dbReference>
<protein>
    <recommendedName>
        <fullName evidence="5">DDE-1 domain-containing protein</fullName>
    </recommendedName>
</protein>
<comment type="caution">
    <text evidence="3">The sequence shown here is derived from an EMBL/GenBank/DDBJ whole genome shotgun (WGS) entry which is preliminary data.</text>
</comment>
<reference evidence="3 4" key="1">
    <citation type="journal article" date="2022" name="Allergy">
        <title>Genome assembly and annotation of Periplaneta americana reveal a comprehensive cockroach allergen profile.</title>
        <authorList>
            <person name="Wang L."/>
            <person name="Xiong Q."/>
            <person name="Saelim N."/>
            <person name="Wang L."/>
            <person name="Nong W."/>
            <person name="Wan A.T."/>
            <person name="Shi M."/>
            <person name="Liu X."/>
            <person name="Cao Q."/>
            <person name="Hui J.H.L."/>
            <person name="Sookrung N."/>
            <person name="Leung T.F."/>
            <person name="Tungtrongchitr A."/>
            <person name="Tsui S.K.W."/>
        </authorList>
    </citation>
    <scope>NUCLEOTIDE SEQUENCE [LARGE SCALE GENOMIC DNA]</scope>
    <source>
        <strain evidence="3">PWHHKU_190912</strain>
    </source>
</reference>
<evidence type="ECO:0000313" key="3">
    <source>
        <dbReference type="EMBL" id="KAJ4440820.1"/>
    </source>
</evidence>
<evidence type="ECO:0008006" key="5">
    <source>
        <dbReference type="Google" id="ProtNLM"/>
    </source>
</evidence>
<feature type="domain" description="DDE-1" evidence="1">
    <location>
        <begin position="239"/>
        <end position="322"/>
    </location>
</feature>
<dbReference type="Proteomes" id="UP001148838">
    <property type="component" value="Unassembled WGS sequence"/>
</dbReference>
<dbReference type="Pfam" id="PF05225">
    <property type="entry name" value="HTH_psq"/>
    <property type="match status" value="1"/>
</dbReference>
<evidence type="ECO:0000259" key="1">
    <source>
        <dbReference type="Pfam" id="PF03184"/>
    </source>
</evidence>
<dbReference type="PANTHER" id="PTHR19303:SF74">
    <property type="entry name" value="POGO TRANSPOSABLE ELEMENT WITH KRAB DOMAIN"/>
    <property type="match status" value="1"/>
</dbReference>
<proteinExistence type="predicted"/>
<dbReference type="PANTHER" id="PTHR19303">
    <property type="entry name" value="TRANSPOSON"/>
    <property type="match status" value="1"/>
</dbReference>